<dbReference type="AlphaFoldDB" id="A0A5C4W9V0"/>
<dbReference type="OrthoDB" id="424472at2"/>
<dbReference type="InterPro" id="IPR029063">
    <property type="entry name" value="SAM-dependent_MTases_sf"/>
</dbReference>
<sequence length="272" mass="29545">MSTVRSATHLAKRVRQTPTLFRNFPTVFWDLGTARTPWRRAEMTFKMRNGYVVTCPNSNGARFPLFEIFGDDAYDMEALVAGVSSDATVLDVGGQIGSFALAVARAPPAAYVQVYEASPTSADYIARNVEGNGLASRVTVHAKAMAGETGEFTFLDSGTASGHNGLTAPEWMRTDGAREVTVEAETFDNAVALAPTPVEIVKMDIEGAEYDLVLRSSPESWSTVRKIVMEYHPVAGHDLQELLDFFAPLGLTPARQDPGTEPGLGVIWLTRQ</sequence>
<evidence type="ECO:0000313" key="2">
    <source>
        <dbReference type="EMBL" id="TNM44119.1"/>
    </source>
</evidence>
<dbReference type="GO" id="GO:0032259">
    <property type="term" value="P:methylation"/>
    <property type="evidence" value="ECO:0007669"/>
    <property type="project" value="UniProtKB-KW"/>
</dbReference>
<keyword evidence="2" id="KW-0808">Transferase</keyword>
<dbReference type="InterPro" id="IPR006342">
    <property type="entry name" value="FkbM_mtfrase"/>
</dbReference>
<dbReference type="NCBIfam" id="TIGR01444">
    <property type="entry name" value="fkbM_fam"/>
    <property type="match status" value="1"/>
</dbReference>
<proteinExistence type="predicted"/>
<accession>A0A5C4W9V0</accession>
<keyword evidence="2" id="KW-0489">Methyltransferase</keyword>
<protein>
    <submittedName>
        <fullName evidence="2">FkbM family methyltransferase</fullName>
    </submittedName>
</protein>
<organism evidence="2 3">
    <name type="scientific">Nocardioides albidus</name>
    <dbReference type="NCBI Taxonomy" id="1517589"/>
    <lineage>
        <taxon>Bacteria</taxon>
        <taxon>Bacillati</taxon>
        <taxon>Actinomycetota</taxon>
        <taxon>Actinomycetes</taxon>
        <taxon>Propionibacteriales</taxon>
        <taxon>Nocardioidaceae</taxon>
        <taxon>Nocardioides</taxon>
    </lineage>
</organism>
<dbReference type="Proteomes" id="UP000313231">
    <property type="component" value="Unassembled WGS sequence"/>
</dbReference>
<dbReference type="PANTHER" id="PTHR34203:SF15">
    <property type="entry name" value="SLL1173 PROTEIN"/>
    <property type="match status" value="1"/>
</dbReference>
<feature type="domain" description="Methyltransferase FkbM" evidence="1">
    <location>
        <begin position="91"/>
        <end position="246"/>
    </location>
</feature>
<dbReference type="Pfam" id="PF05050">
    <property type="entry name" value="Methyltransf_21"/>
    <property type="match status" value="1"/>
</dbReference>
<dbReference type="RefSeq" id="WP_139621800.1">
    <property type="nucleotide sequence ID" value="NZ_VDMP01000018.1"/>
</dbReference>
<dbReference type="GO" id="GO:0008168">
    <property type="term" value="F:methyltransferase activity"/>
    <property type="evidence" value="ECO:0007669"/>
    <property type="project" value="UniProtKB-KW"/>
</dbReference>
<dbReference type="Gene3D" id="3.40.50.150">
    <property type="entry name" value="Vaccinia Virus protein VP39"/>
    <property type="match status" value="1"/>
</dbReference>
<evidence type="ECO:0000313" key="3">
    <source>
        <dbReference type="Proteomes" id="UP000313231"/>
    </source>
</evidence>
<dbReference type="SUPFAM" id="SSF53335">
    <property type="entry name" value="S-adenosyl-L-methionine-dependent methyltransferases"/>
    <property type="match status" value="1"/>
</dbReference>
<name>A0A5C4W9V0_9ACTN</name>
<reference evidence="2 3" key="1">
    <citation type="journal article" date="2016" name="Int. J. Syst. Evol. Microbiol.">
        <title>Nocardioides albidus sp. nov., an actinobacterium isolated from garden soil.</title>
        <authorList>
            <person name="Singh H."/>
            <person name="Du J."/>
            <person name="Trinh H."/>
            <person name="Won K."/>
            <person name="Yang J.E."/>
            <person name="Yin C."/>
            <person name="Kook M."/>
            <person name="Yi T.H."/>
        </authorList>
    </citation>
    <scope>NUCLEOTIDE SEQUENCE [LARGE SCALE GENOMIC DNA]</scope>
    <source>
        <strain evidence="2 3">CCTCC AB 2015297</strain>
    </source>
</reference>
<dbReference type="InterPro" id="IPR052514">
    <property type="entry name" value="SAM-dependent_MTase"/>
</dbReference>
<keyword evidence="3" id="KW-1185">Reference proteome</keyword>
<evidence type="ECO:0000259" key="1">
    <source>
        <dbReference type="Pfam" id="PF05050"/>
    </source>
</evidence>
<gene>
    <name evidence="2" type="ORF">FHP29_05250</name>
</gene>
<comment type="caution">
    <text evidence="2">The sequence shown here is derived from an EMBL/GenBank/DDBJ whole genome shotgun (WGS) entry which is preliminary data.</text>
</comment>
<dbReference type="PANTHER" id="PTHR34203">
    <property type="entry name" value="METHYLTRANSFERASE, FKBM FAMILY PROTEIN"/>
    <property type="match status" value="1"/>
</dbReference>
<dbReference type="EMBL" id="VDMP01000018">
    <property type="protein sequence ID" value="TNM44119.1"/>
    <property type="molecule type" value="Genomic_DNA"/>
</dbReference>